<dbReference type="Proteomes" id="UP000749559">
    <property type="component" value="Unassembled WGS sequence"/>
</dbReference>
<evidence type="ECO:0000256" key="2">
    <source>
        <dbReference type="ARBA" id="ARBA00023157"/>
    </source>
</evidence>
<dbReference type="Gene3D" id="3.10.100.10">
    <property type="entry name" value="Mannose-Binding Protein A, subunit A"/>
    <property type="match status" value="2"/>
</dbReference>
<dbReference type="Pfam" id="PF00051">
    <property type="entry name" value="Kringle"/>
    <property type="match status" value="1"/>
</dbReference>
<dbReference type="PROSITE" id="PS50070">
    <property type="entry name" value="KRINGLE_2"/>
    <property type="match status" value="1"/>
</dbReference>
<proteinExistence type="predicted"/>
<feature type="domain" description="Kringle" evidence="7">
    <location>
        <begin position="206"/>
        <end position="291"/>
    </location>
</feature>
<evidence type="ECO:0000256" key="1">
    <source>
        <dbReference type="ARBA" id="ARBA00022572"/>
    </source>
</evidence>
<dbReference type="InterPro" id="IPR016186">
    <property type="entry name" value="C-type_lectin-like/link_sf"/>
</dbReference>
<protein>
    <submittedName>
        <fullName evidence="8">Uncharacterized protein</fullName>
    </submittedName>
</protein>
<feature type="domain" description="C-type lectin" evidence="6">
    <location>
        <begin position="64"/>
        <end position="189"/>
    </location>
</feature>
<feature type="signal peptide" evidence="5">
    <location>
        <begin position="1"/>
        <end position="20"/>
    </location>
</feature>
<dbReference type="InterPro" id="IPR016187">
    <property type="entry name" value="CTDL_fold"/>
</dbReference>
<gene>
    <name evidence="8" type="ORF">OFUS_LOCUS2026</name>
</gene>
<evidence type="ECO:0000259" key="6">
    <source>
        <dbReference type="PROSITE" id="PS50041"/>
    </source>
</evidence>
<evidence type="ECO:0000313" key="9">
    <source>
        <dbReference type="Proteomes" id="UP000749559"/>
    </source>
</evidence>
<accession>A0A8S4N041</accession>
<dbReference type="EMBL" id="CAIIXF020000001">
    <property type="protein sequence ID" value="CAH1774600.1"/>
    <property type="molecule type" value="Genomic_DNA"/>
</dbReference>
<dbReference type="Pfam" id="PF00059">
    <property type="entry name" value="Lectin_C"/>
    <property type="match status" value="2"/>
</dbReference>
<organism evidence="8 9">
    <name type="scientific">Owenia fusiformis</name>
    <name type="common">Polychaete worm</name>
    <dbReference type="NCBI Taxonomy" id="6347"/>
    <lineage>
        <taxon>Eukaryota</taxon>
        <taxon>Metazoa</taxon>
        <taxon>Spiralia</taxon>
        <taxon>Lophotrochozoa</taxon>
        <taxon>Annelida</taxon>
        <taxon>Polychaeta</taxon>
        <taxon>Sedentaria</taxon>
        <taxon>Canalipalpata</taxon>
        <taxon>Sabellida</taxon>
        <taxon>Oweniida</taxon>
        <taxon>Oweniidae</taxon>
        <taxon>Owenia</taxon>
    </lineage>
</organism>
<dbReference type="CDD" id="cd00037">
    <property type="entry name" value="CLECT"/>
    <property type="match status" value="1"/>
</dbReference>
<dbReference type="SMART" id="SM00130">
    <property type="entry name" value="KR"/>
    <property type="match status" value="1"/>
</dbReference>
<dbReference type="PROSITE" id="PS50041">
    <property type="entry name" value="C_TYPE_LECTIN_2"/>
    <property type="match status" value="2"/>
</dbReference>
<dbReference type="InterPro" id="IPR050111">
    <property type="entry name" value="C-type_lectin/snaclec_domain"/>
</dbReference>
<feature type="region of interest" description="Disordered" evidence="4">
    <location>
        <begin position="23"/>
        <end position="44"/>
    </location>
</feature>
<dbReference type="Gene3D" id="2.40.20.10">
    <property type="entry name" value="Plasminogen Kringle 4"/>
    <property type="match status" value="1"/>
</dbReference>
<dbReference type="InterPro" id="IPR038178">
    <property type="entry name" value="Kringle_sf"/>
</dbReference>
<feature type="domain" description="C-type lectin" evidence="6">
    <location>
        <begin position="305"/>
        <end position="441"/>
    </location>
</feature>
<dbReference type="InterPro" id="IPR000001">
    <property type="entry name" value="Kringle"/>
</dbReference>
<dbReference type="SUPFAM" id="SSF57440">
    <property type="entry name" value="Kringle-like"/>
    <property type="match status" value="1"/>
</dbReference>
<evidence type="ECO:0000256" key="3">
    <source>
        <dbReference type="PROSITE-ProRule" id="PRU00121"/>
    </source>
</evidence>
<keyword evidence="5" id="KW-0732">Signal</keyword>
<feature type="compositionally biased region" description="Acidic residues" evidence="4">
    <location>
        <begin position="33"/>
        <end position="44"/>
    </location>
</feature>
<dbReference type="InterPro" id="IPR001304">
    <property type="entry name" value="C-type_lectin-like"/>
</dbReference>
<name>A0A8S4N041_OWEFU</name>
<dbReference type="InterPro" id="IPR013806">
    <property type="entry name" value="Kringle-like"/>
</dbReference>
<dbReference type="PANTHER" id="PTHR22803">
    <property type="entry name" value="MANNOSE, PHOSPHOLIPASE, LECTIN RECEPTOR RELATED"/>
    <property type="match status" value="1"/>
</dbReference>
<evidence type="ECO:0000313" key="8">
    <source>
        <dbReference type="EMBL" id="CAH1774600.1"/>
    </source>
</evidence>
<comment type="caution">
    <text evidence="8">The sequence shown here is derived from an EMBL/GenBank/DDBJ whole genome shotgun (WGS) entry which is preliminary data.</text>
</comment>
<comment type="caution">
    <text evidence="3">Lacks conserved residue(s) required for the propagation of feature annotation.</text>
</comment>
<evidence type="ECO:0000256" key="4">
    <source>
        <dbReference type="SAM" id="MobiDB-lite"/>
    </source>
</evidence>
<dbReference type="SUPFAM" id="SSF56436">
    <property type="entry name" value="C-type lectin-like"/>
    <property type="match status" value="2"/>
</dbReference>
<evidence type="ECO:0000259" key="7">
    <source>
        <dbReference type="PROSITE" id="PS50070"/>
    </source>
</evidence>
<reference evidence="8" key="1">
    <citation type="submission" date="2022-03" db="EMBL/GenBank/DDBJ databases">
        <authorList>
            <person name="Martin C."/>
        </authorList>
    </citation>
    <scope>NUCLEOTIDE SEQUENCE</scope>
</reference>
<dbReference type="SMART" id="SM00034">
    <property type="entry name" value="CLECT"/>
    <property type="match status" value="2"/>
</dbReference>
<dbReference type="AlphaFoldDB" id="A0A8S4N041"/>
<keyword evidence="2 3" id="KW-1015">Disulfide bond</keyword>
<sequence length="453" mass="50930">MRVFLLPLVLLACAACSIDAYGSGSGSGSGSYGDDEDSEESGEIEESVEVINENAFCSNGWESFRGKCYYFGRADLNFTKARSFCQGVDSDLVVIGSRLESNYITKKVTEHKLGWAWIGLTDAETEGQWKTVEGNQLKFKNWQDGSPSQWRGDTTDCAHIGFIPYVPHGRGVDKWKTIQCSQDLPFICEKSASEFSTLFQQCKVTGLGAEYMGNETKTKSGKPCLDWEKAVGSNKEWLKAVDWPKCRGCKAEKAETPKAKNSCRNPDSTEFGPWCFTDLKGTKEMCDVPFCEGQDENIKTVSDTYSGKEYTFVLPPTLMTYRTASAFCNSRGGAKLLMIDNEEEDMWVAKVMVKLGQRRSLIGITDDLWEWDWRTQDGEDFYRWKEYHNWGYREPTTIGGETQDCNYVDVDFLIDPAMLPSAKKPYWADTTCNTPLNVICEKPLAGKGKETKI</sequence>
<keyword evidence="9" id="KW-1185">Reference proteome</keyword>
<evidence type="ECO:0000256" key="5">
    <source>
        <dbReference type="SAM" id="SignalP"/>
    </source>
</evidence>
<feature type="disulfide bond" evidence="3">
    <location>
        <begin position="263"/>
        <end position="286"/>
    </location>
</feature>
<feature type="chain" id="PRO_5035787807" evidence="5">
    <location>
        <begin position="21"/>
        <end position="453"/>
    </location>
</feature>
<keyword evidence="1 3" id="KW-0420">Kringle</keyword>
<dbReference type="OrthoDB" id="6098359at2759"/>